<dbReference type="InterPro" id="IPR015943">
    <property type="entry name" value="WD40/YVTN_repeat-like_dom_sf"/>
</dbReference>
<evidence type="ECO:0000313" key="4">
    <source>
        <dbReference type="Proteomes" id="UP001530315"/>
    </source>
</evidence>
<dbReference type="InterPro" id="IPR036322">
    <property type="entry name" value="WD40_repeat_dom_sf"/>
</dbReference>
<evidence type="ECO:0000256" key="2">
    <source>
        <dbReference type="SAM" id="SignalP"/>
    </source>
</evidence>
<organism evidence="3 4">
    <name type="scientific">Stephanodiscus triporus</name>
    <dbReference type="NCBI Taxonomy" id="2934178"/>
    <lineage>
        <taxon>Eukaryota</taxon>
        <taxon>Sar</taxon>
        <taxon>Stramenopiles</taxon>
        <taxon>Ochrophyta</taxon>
        <taxon>Bacillariophyta</taxon>
        <taxon>Coscinodiscophyceae</taxon>
        <taxon>Thalassiosirophycidae</taxon>
        <taxon>Stephanodiscales</taxon>
        <taxon>Stephanodiscaceae</taxon>
        <taxon>Stephanodiscus</taxon>
    </lineage>
</organism>
<dbReference type="SUPFAM" id="SSF50978">
    <property type="entry name" value="WD40 repeat-like"/>
    <property type="match status" value="1"/>
</dbReference>
<dbReference type="Proteomes" id="UP001530315">
    <property type="component" value="Unassembled WGS sequence"/>
</dbReference>
<dbReference type="InterPro" id="IPR001680">
    <property type="entry name" value="WD40_rpt"/>
</dbReference>
<proteinExistence type="predicted"/>
<gene>
    <name evidence="3" type="ORF">ACHAW5_009868</name>
</gene>
<feature type="region of interest" description="Disordered" evidence="1">
    <location>
        <begin position="87"/>
        <end position="107"/>
    </location>
</feature>
<evidence type="ECO:0000313" key="3">
    <source>
        <dbReference type="EMBL" id="KAL3800286.1"/>
    </source>
</evidence>
<keyword evidence="2" id="KW-0732">Signal</keyword>
<dbReference type="AlphaFoldDB" id="A0ABD3QL92"/>
<keyword evidence="4" id="KW-1185">Reference proteome</keyword>
<name>A0ABD3QL92_9STRA</name>
<evidence type="ECO:0000256" key="1">
    <source>
        <dbReference type="SAM" id="MobiDB-lite"/>
    </source>
</evidence>
<feature type="signal peptide" evidence="2">
    <location>
        <begin position="1"/>
        <end position="31"/>
    </location>
</feature>
<dbReference type="Gene3D" id="2.130.10.10">
    <property type="entry name" value="YVTN repeat-like/Quinoprotein amine dehydrogenase"/>
    <property type="match status" value="1"/>
</dbReference>
<sequence length="580" mass="62191">MTRARRDAHRAIALIASALLLLLLESGSSRAFAFAFAFVGPRLCPRGRASHRPIIVVARSSTDDDNDDDGGDDFGVFFDDFGGGFPDDGGGDPSPSSSSSSSSSSSLSDLLRSRMGEVRGAEAAYDAKLARNWRRGNWSVRGFSLDKFPATTTTTSPDAVASARQDDVVRVSVVVAPASSCRDADVSPPARDGDLSVAVGTTDGSVFVVKLGDEYLTKFAADDDDGGADVGRTRSDDCGPGADDDDDDDYGRSNSARPFEIEWKFAASDRGEAIHGLVYHDSIEGDDERGGGIICTAAGASGDISMWLLPSHNTDDGGIVRAAVLGGVHNDQIVSLKTMVLKPRGEDMDEQNVLFSASGDGKFALWNLDGNGELMLSCQCADVDAGKTTCADVFNPSSWDDGYGNSGESDNDVIFLGTSSGYVGHGNSMRWRWNDSNYGSFVESNAIKLHLVDWGRRRLREAMSSSSRVRMEHWPRMSSQRMKRRAHLFTPPHDGPVTCISQQGRQDPSKFLTSGKDGSVCVWSASSGKELFRMDGFGTVSSLACLGRELLVTDGMDEYVCVHDFGIAEDAAANGYELEW</sequence>
<protein>
    <submittedName>
        <fullName evidence="3">Uncharacterized protein</fullName>
    </submittedName>
</protein>
<comment type="caution">
    <text evidence="3">The sequence shown here is derived from an EMBL/GenBank/DDBJ whole genome shotgun (WGS) entry which is preliminary data.</text>
</comment>
<feature type="region of interest" description="Disordered" evidence="1">
    <location>
        <begin position="222"/>
        <end position="253"/>
    </location>
</feature>
<dbReference type="SMART" id="SM00320">
    <property type="entry name" value="WD40"/>
    <property type="match status" value="2"/>
</dbReference>
<dbReference type="EMBL" id="JALLAZ020000219">
    <property type="protein sequence ID" value="KAL3800286.1"/>
    <property type="molecule type" value="Genomic_DNA"/>
</dbReference>
<accession>A0ABD3QL92</accession>
<feature type="compositionally biased region" description="Low complexity" evidence="1">
    <location>
        <begin position="93"/>
        <end position="107"/>
    </location>
</feature>
<feature type="chain" id="PRO_5044789517" evidence="2">
    <location>
        <begin position="32"/>
        <end position="580"/>
    </location>
</feature>
<reference evidence="3 4" key="1">
    <citation type="submission" date="2024-10" db="EMBL/GenBank/DDBJ databases">
        <title>Updated reference genomes for cyclostephanoid diatoms.</title>
        <authorList>
            <person name="Roberts W.R."/>
            <person name="Alverson A.J."/>
        </authorList>
    </citation>
    <scope>NUCLEOTIDE SEQUENCE [LARGE SCALE GENOMIC DNA]</scope>
    <source>
        <strain evidence="3 4">AJA276-08</strain>
    </source>
</reference>